<comment type="caution">
    <text evidence="2">The sequence shown here is derived from an EMBL/GenBank/DDBJ whole genome shotgun (WGS) entry which is preliminary data.</text>
</comment>
<feature type="coiled-coil region" evidence="1">
    <location>
        <begin position="42"/>
        <end position="72"/>
    </location>
</feature>
<sequence length="100" mass="11284">MKTQVVRRKMSKNMDTLYGCLNDIEKQSTSLLASTQGIRDQIKQHEGKLQFMSQKLENVENQMRRNNRQETQLATAEVSKLSGLGYHVLATAGTDAPMRG</sequence>
<keyword evidence="3" id="KW-1185">Reference proteome</keyword>
<reference evidence="2" key="1">
    <citation type="journal article" date="2022" name="bioRxiv">
        <title>Sequencing and chromosome-scale assembly of the giantPleurodeles waltlgenome.</title>
        <authorList>
            <person name="Brown T."/>
            <person name="Elewa A."/>
            <person name="Iarovenko S."/>
            <person name="Subramanian E."/>
            <person name="Araus A.J."/>
            <person name="Petzold A."/>
            <person name="Susuki M."/>
            <person name="Suzuki K.-i.T."/>
            <person name="Hayashi T."/>
            <person name="Toyoda A."/>
            <person name="Oliveira C."/>
            <person name="Osipova E."/>
            <person name="Leigh N.D."/>
            <person name="Simon A."/>
            <person name="Yun M.H."/>
        </authorList>
    </citation>
    <scope>NUCLEOTIDE SEQUENCE</scope>
    <source>
        <strain evidence="2">20211129_DDA</strain>
        <tissue evidence="2">Liver</tissue>
    </source>
</reference>
<evidence type="ECO:0000313" key="2">
    <source>
        <dbReference type="EMBL" id="KAJ1088261.1"/>
    </source>
</evidence>
<accession>A0AAV7L9F2</accession>
<keyword evidence="1" id="KW-0175">Coiled coil</keyword>
<evidence type="ECO:0000313" key="3">
    <source>
        <dbReference type="Proteomes" id="UP001066276"/>
    </source>
</evidence>
<protein>
    <submittedName>
        <fullName evidence="2">Uncharacterized protein</fullName>
    </submittedName>
</protein>
<proteinExistence type="predicted"/>
<dbReference type="Proteomes" id="UP001066276">
    <property type="component" value="Chromosome 11"/>
</dbReference>
<dbReference type="AlphaFoldDB" id="A0AAV7L9F2"/>
<name>A0AAV7L9F2_PLEWA</name>
<organism evidence="2 3">
    <name type="scientific">Pleurodeles waltl</name>
    <name type="common">Iberian ribbed newt</name>
    <dbReference type="NCBI Taxonomy" id="8319"/>
    <lineage>
        <taxon>Eukaryota</taxon>
        <taxon>Metazoa</taxon>
        <taxon>Chordata</taxon>
        <taxon>Craniata</taxon>
        <taxon>Vertebrata</taxon>
        <taxon>Euteleostomi</taxon>
        <taxon>Amphibia</taxon>
        <taxon>Batrachia</taxon>
        <taxon>Caudata</taxon>
        <taxon>Salamandroidea</taxon>
        <taxon>Salamandridae</taxon>
        <taxon>Pleurodelinae</taxon>
        <taxon>Pleurodeles</taxon>
    </lineage>
</organism>
<evidence type="ECO:0000256" key="1">
    <source>
        <dbReference type="SAM" id="Coils"/>
    </source>
</evidence>
<gene>
    <name evidence="2" type="ORF">NDU88_001419</name>
</gene>
<dbReference type="EMBL" id="JANPWB010000015">
    <property type="protein sequence ID" value="KAJ1088261.1"/>
    <property type="molecule type" value="Genomic_DNA"/>
</dbReference>